<feature type="domain" description="C2H2-type" evidence="13">
    <location>
        <begin position="147"/>
        <end position="174"/>
    </location>
</feature>
<dbReference type="InterPro" id="IPR052274">
    <property type="entry name" value="Krueppel_C2H2_Zn-finger"/>
</dbReference>
<feature type="compositionally biased region" description="Basic residues" evidence="12">
    <location>
        <begin position="425"/>
        <end position="435"/>
    </location>
</feature>
<keyword evidence="5 11" id="KW-0863">Zinc-finger</keyword>
<reference evidence="14" key="2">
    <citation type="submission" date="2025-09" db="UniProtKB">
        <authorList>
            <consortium name="Ensembl"/>
        </authorList>
    </citation>
    <scope>IDENTIFICATION</scope>
</reference>
<dbReference type="Proteomes" id="UP000233020">
    <property type="component" value="Unplaced"/>
</dbReference>
<dbReference type="InterPro" id="IPR048408">
    <property type="entry name" value="ZNF512_C2HC"/>
</dbReference>
<evidence type="ECO:0000256" key="8">
    <source>
        <dbReference type="ARBA" id="ARBA00023125"/>
    </source>
</evidence>
<organism evidence="14 15">
    <name type="scientific">Aotus nancymaae</name>
    <name type="common">Ma's night monkey</name>
    <dbReference type="NCBI Taxonomy" id="37293"/>
    <lineage>
        <taxon>Eukaryota</taxon>
        <taxon>Metazoa</taxon>
        <taxon>Chordata</taxon>
        <taxon>Craniata</taxon>
        <taxon>Vertebrata</taxon>
        <taxon>Euteleostomi</taxon>
        <taxon>Mammalia</taxon>
        <taxon>Eutheria</taxon>
        <taxon>Euarchontoglires</taxon>
        <taxon>Primates</taxon>
        <taxon>Haplorrhini</taxon>
        <taxon>Platyrrhini</taxon>
        <taxon>Aotidae</taxon>
        <taxon>Aotus</taxon>
    </lineage>
</organism>
<sequence>MSTCSAEMTDPFCVGGRRLPGSSKSGPGKDGSRKEVRLPMLHDPPKMGMPVVRGGQTVPSQAPLCFDPGSPASDKTEGKKKGRPKAETQTLRDIPLSLMNDWKDEFKAHSRVKCPNSGCWLEFPSIYGLKYHYQRCQGGAISDRLAFPCPFCEAAFTSKTQLEKHRTWNHLDRPLPAPKPGPISRPVTISRPVGVSKPIGVSKPVTIGKPVGVSKPIGISKPVSVGRPMPVTKAMPVTRPVPATKPVTISRPMPVTKAMQVTRPVPATKPITVTKSVPVTKPITVTKLVTVTKPVPVTKPVTVSRPIVVSKPVTVSRPIAISRHTPPCKMVLLTKSENKAPRATGRNSGKKRAADSLDACPIPPKQARPENGQYGPSTVGQSSAFQLSADTSSGSLSPGSRPSGGPEALRAVGPASPPEEDPERSKHRRKQKTPKKFTGEQPSISGTFGLKGLVKAEDKARVHRSKKQEGPGPEDVRKKVPAAPVTVSKEAPAHPAPGGPEEQWQRAIHERGEAVCPTCNVVTRKTLVGLKKHMEVCQKLQDALRCQHCQKQFKSKAGLNYHTMAEHSAKPSDTEASEGGEQEERERLRKVLKQMGRLRCPQEGCGAAFSSLMGYQYHQRRCGKPPCEVDSPSFPCAHCGKTYRSKAGHDYHVRSEHTAPPPEEPTDKSPEAEDLLGVERTPSGRVRRTSAQVAVFHLQEIAEDELARDWTKRRMKDDLVPETARVSCPPGAGEARWPLGRICLGLSLGTATPATWADRCLPICGGCRLLPRQALEQPGVSSGLGLTLVLLNSQLNYTRPGLPTLNPQLLEAWKNEVKEKGHVNCPNDCCEAIYSSVSGLKAHLASCSKGAHLAGKYRCLLCPKEFSSESGVKYHILKTHAENWFRTSADPPPKHRSQDSVVPKNEKKKNLAGGKKRGRKPKERPPEEPVPKLPLRRDDWPLGCRDKGARGSTGRKLGASKAPEK</sequence>
<dbReference type="SUPFAM" id="SSF57667">
    <property type="entry name" value="beta-beta-alpha zinc fingers"/>
    <property type="match status" value="7"/>
</dbReference>
<dbReference type="STRING" id="37293.ENSANAP00000020073"/>
<keyword evidence="8" id="KW-0238">DNA-binding</keyword>
<name>A0A2K5DGL2_AOTNA</name>
<feature type="region of interest" description="Disordered" evidence="12">
    <location>
        <begin position="1"/>
        <end position="88"/>
    </location>
</feature>
<evidence type="ECO:0000256" key="4">
    <source>
        <dbReference type="ARBA" id="ARBA00022737"/>
    </source>
</evidence>
<feature type="compositionally biased region" description="Basic and acidic residues" evidence="12">
    <location>
        <begin position="892"/>
        <end position="909"/>
    </location>
</feature>
<feature type="domain" description="C2H2-type" evidence="13">
    <location>
        <begin position="857"/>
        <end position="881"/>
    </location>
</feature>
<dbReference type="GO" id="GO:0005654">
    <property type="term" value="C:nucleoplasm"/>
    <property type="evidence" value="ECO:0007669"/>
    <property type="project" value="Ensembl"/>
</dbReference>
<dbReference type="PANTHER" id="PTHR22979:SF3">
    <property type="entry name" value="ZINC FINGER PROTEIN 512B"/>
    <property type="match status" value="1"/>
</dbReference>
<feature type="compositionally biased region" description="Polar residues" evidence="12">
    <location>
        <begin position="374"/>
        <end position="391"/>
    </location>
</feature>
<evidence type="ECO:0000256" key="11">
    <source>
        <dbReference type="PROSITE-ProRule" id="PRU00042"/>
    </source>
</evidence>
<evidence type="ECO:0000313" key="15">
    <source>
        <dbReference type="Proteomes" id="UP000233020"/>
    </source>
</evidence>
<keyword evidence="7" id="KW-0805">Transcription regulation</keyword>
<dbReference type="Gene3D" id="3.30.160.60">
    <property type="entry name" value="Classic Zinc Finger"/>
    <property type="match status" value="4"/>
</dbReference>
<feature type="compositionally biased region" description="Low complexity" evidence="12">
    <location>
        <begin position="392"/>
        <end position="406"/>
    </location>
</feature>
<comment type="subcellular location">
    <subcellularLocation>
        <location evidence="1">Nucleus</location>
    </subcellularLocation>
</comment>
<dbReference type="Pfam" id="PF21276">
    <property type="entry name" value="ZNF512_C2HC"/>
    <property type="match status" value="2"/>
</dbReference>
<feature type="region of interest" description="Disordered" evidence="12">
    <location>
        <begin position="653"/>
        <end position="674"/>
    </location>
</feature>
<feature type="region of interest" description="Disordered" evidence="12">
    <location>
        <begin position="885"/>
        <end position="965"/>
    </location>
</feature>
<keyword evidence="4" id="KW-0677">Repeat</keyword>
<evidence type="ECO:0000259" key="13">
    <source>
        <dbReference type="PROSITE" id="PS50157"/>
    </source>
</evidence>
<keyword evidence="10" id="KW-0539">Nucleus</keyword>
<dbReference type="GO" id="GO:0001227">
    <property type="term" value="F:DNA-binding transcription repressor activity, RNA polymerase II-specific"/>
    <property type="evidence" value="ECO:0007669"/>
    <property type="project" value="Ensembl"/>
</dbReference>
<dbReference type="GO" id="GO:0008270">
    <property type="term" value="F:zinc ion binding"/>
    <property type="evidence" value="ECO:0007669"/>
    <property type="project" value="UniProtKB-KW"/>
</dbReference>
<accession>A0A2K5DGL2</accession>
<dbReference type="GO" id="GO:1902894">
    <property type="term" value="P:negative regulation of miRNA transcription"/>
    <property type="evidence" value="ECO:0007669"/>
    <property type="project" value="Ensembl"/>
</dbReference>
<evidence type="ECO:0000256" key="6">
    <source>
        <dbReference type="ARBA" id="ARBA00022833"/>
    </source>
</evidence>
<dbReference type="InterPro" id="IPR013087">
    <property type="entry name" value="Znf_C2H2_type"/>
</dbReference>
<evidence type="ECO:0000313" key="14">
    <source>
        <dbReference type="Ensembl" id="ENSANAP00000020073.1"/>
    </source>
</evidence>
<evidence type="ECO:0000256" key="7">
    <source>
        <dbReference type="ARBA" id="ARBA00023015"/>
    </source>
</evidence>
<feature type="compositionally biased region" description="Basic and acidic residues" evidence="12">
    <location>
        <begin position="923"/>
        <end position="949"/>
    </location>
</feature>
<feature type="region of interest" description="Disordered" evidence="12">
    <location>
        <begin position="330"/>
        <end position="480"/>
    </location>
</feature>
<feature type="region of interest" description="Disordered" evidence="12">
    <location>
        <begin position="170"/>
        <end position="189"/>
    </location>
</feature>
<evidence type="ECO:0000256" key="2">
    <source>
        <dbReference type="ARBA" id="ARBA00006991"/>
    </source>
</evidence>
<evidence type="ECO:0000256" key="5">
    <source>
        <dbReference type="ARBA" id="ARBA00022771"/>
    </source>
</evidence>
<dbReference type="FunFam" id="3.30.160.60:FF:000177">
    <property type="entry name" value="Zinc finger protein 512"/>
    <property type="match status" value="1"/>
</dbReference>
<dbReference type="FunFam" id="3.30.160.60:FF:000857">
    <property type="entry name" value="Zinc finger protein 512B"/>
    <property type="match status" value="1"/>
</dbReference>
<gene>
    <name evidence="14" type="primary">ZNF512B</name>
</gene>
<keyword evidence="15" id="KW-1185">Reference proteome</keyword>
<proteinExistence type="inferred from homology"/>
<keyword evidence="3" id="KW-0479">Metal-binding</keyword>
<evidence type="ECO:0000256" key="10">
    <source>
        <dbReference type="ARBA" id="ARBA00023242"/>
    </source>
</evidence>
<evidence type="ECO:0000256" key="9">
    <source>
        <dbReference type="ARBA" id="ARBA00023163"/>
    </source>
</evidence>
<dbReference type="Ensembl" id="ENSANAT00000037948.1">
    <property type="protein sequence ID" value="ENSANAP00000020073.1"/>
    <property type="gene ID" value="ENSANAG00000027804.1"/>
</dbReference>
<protein>
    <submittedName>
        <fullName evidence="14">Zinc finger protein 512B</fullName>
    </submittedName>
</protein>
<dbReference type="PANTHER" id="PTHR22979">
    <property type="entry name" value="ZINC FINGER PROTEIN-RELATED"/>
    <property type="match status" value="1"/>
</dbReference>
<dbReference type="AlphaFoldDB" id="A0A2K5DGL2"/>
<dbReference type="FunFam" id="3.30.160.60:FF:000270">
    <property type="entry name" value="Zinc finger protein 512"/>
    <property type="match status" value="1"/>
</dbReference>
<feature type="domain" description="C2H2-type" evidence="13">
    <location>
        <begin position="544"/>
        <end position="572"/>
    </location>
</feature>
<dbReference type="PROSITE" id="PS00028">
    <property type="entry name" value="ZINC_FINGER_C2H2_1"/>
    <property type="match status" value="4"/>
</dbReference>
<reference evidence="14" key="1">
    <citation type="submission" date="2025-08" db="UniProtKB">
        <authorList>
            <consortium name="Ensembl"/>
        </authorList>
    </citation>
    <scope>IDENTIFICATION</scope>
</reference>
<evidence type="ECO:0000256" key="12">
    <source>
        <dbReference type="SAM" id="MobiDB-lite"/>
    </source>
</evidence>
<dbReference type="InterPro" id="IPR036236">
    <property type="entry name" value="Znf_C2H2_sf"/>
</dbReference>
<keyword evidence="6" id="KW-0862">Zinc</keyword>
<feature type="domain" description="C2H2-type" evidence="13">
    <location>
        <begin position="634"/>
        <end position="662"/>
    </location>
</feature>
<dbReference type="PROSITE" id="PS50157">
    <property type="entry name" value="ZINC_FINGER_C2H2_2"/>
    <property type="match status" value="4"/>
</dbReference>
<dbReference type="GeneTree" id="ENSGT00940000159165"/>
<feature type="compositionally biased region" description="Low complexity" evidence="12">
    <location>
        <begin position="15"/>
        <end position="26"/>
    </location>
</feature>
<dbReference type="Pfam" id="PF00096">
    <property type="entry name" value="zf-C2H2"/>
    <property type="match status" value="1"/>
</dbReference>
<dbReference type="FunFam" id="3.30.160.60:FF:000820">
    <property type="entry name" value="Zinc finger protein 512B"/>
    <property type="match status" value="1"/>
</dbReference>
<dbReference type="SMART" id="SM00355">
    <property type="entry name" value="ZnF_C2H2"/>
    <property type="match status" value="6"/>
</dbReference>
<comment type="similarity">
    <text evidence="2">Belongs to the krueppel C2H2-type zinc-finger protein family.</text>
</comment>
<keyword evidence="9" id="KW-0804">Transcription</keyword>
<evidence type="ECO:0000256" key="1">
    <source>
        <dbReference type="ARBA" id="ARBA00004123"/>
    </source>
</evidence>
<evidence type="ECO:0000256" key="3">
    <source>
        <dbReference type="ARBA" id="ARBA00022723"/>
    </source>
</evidence>
<feature type="region of interest" description="Disordered" evidence="12">
    <location>
        <begin position="566"/>
        <end position="585"/>
    </location>
</feature>
<dbReference type="GO" id="GO:0000977">
    <property type="term" value="F:RNA polymerase II transcription regulatory region sequence-specific DNA binding"/>
    <property type="evidence" value="ECO:0007669"/>
    <property type="project" value="Ensembl"/>
</dbReference>